<keyword evidence="2" id="KW-0812">Transmembrane</keyword>
<protein>
    <recommendedName>
        <fullName evidence="5">DUF4179 domain-containing protein</fullName>
    </recommendedName>
</protein>
<keyword evidence="2" id="KW-0472">Membrane</keyword>
<dbReference type="RefSeq" id="WP_344086971.1">
    <property type="nucleotide sequence ID" value="NZ_BAAAPO010000044.1"/>
</dbReference>
<feature type="compositionally biased region" description="Polar residues" evidence="1">
    <location>
        <begin position="72"/>
        <end position="90"/>
    </location>
</feature>
<comment type="caution">
    <text evidence="3">The sequence shown here is derived from an EMBL/GenBank/DDBJ whole genome shotgun (WGS) entry which is preliminary data.</text>
</comment>
<reference evidence="4" key="1">
    <citation type="journal article" date="2019" name="Int. J. Syst. Evol. Microbiol.">
        <title>The Global Catalogue of Microorganisms (GCM) 10K type strain sequencing project: providing services to taxonomists for standard genome sequencing and annotation.</title>
        <authorList>
            <consortium name="The Broad Institute Genomics Platform"/>
            <consortium name="The Broad Institute Genome Sequencing Center for Infectious Disease"/>
            <person name="Wu L."/>
            <person name="Ma J."/>
        </authorList>
    </citation>
    <scope>NUCLEOTIDE SEQUENCE [LARGE SCALE GENOMIC DNA]</scope>
    <source>
        <strain evidence="4">JCM 15592</strain>
    </source>
</reference>
<evidence type="ECO:0000256" key="2">
    <source>
        <dbReference type="SAM" id="Phobius"/>
    </source>
</evidence>
<feature type="transmembrane region" description="Helical" evidence="2">
    <location>
        <begin position="46"/>
        <end position="67"/>
    </location>
</feature>
<keyword evidence="4" id="KW-1185">Reference proteome</keyword>
<proteinExistence type="predicted"/>
<keyword evidence="2" id="KW-1133">Transmembrane helix</keyword>
<gene>
    <name evidence="3" type="ORF">GCM10009811_29000</name>
</gene>
<evidence type="ECO:0008006" key="5">
    <source>
        <dbReference type="Google" id="ProtNLM"/>
    </source>
</evidence>
<feature type="region of interest" description="Disordered" evidence="1">
    <location>
        <begin position="72"/>
        <end position="92"/>
    </location>
</feature>
<evidence type="ECO:0000313" key="4">
    <source>
        <dbReference type="Proteomes" id="UP001499938"/>
    </source>
</evidence>
<dbReference type="EMBL" id="BAAAPO010000044">
    <property type="protein sequence ID" value="GAA1803542.1"/>
    <property type="molecule type" value="Genomic_DNA"/>
</dbReference>
<accession>A0ABP4Y4H2</accession>
<organism evidence="3 4">
    <name type="scientific">Nostocoides veronense</name>
    <dbReference type="NCBI Taxonomy" id="330836"/>
    <lineage>
        <taxon>Bacteria</taxon>
        <taxon>Bacillati</taxon>
        <taxon>Actinomycetota</taxon>
        <taxon>Actinomycetes</taxon>
        <taxon>Micrococcales</taxon>
        <taxon>Intrasporangiaceae</taxon>
        <taxon>Nostocoides</taxon>
    </lineage>
</organism>
<sequence>MNATKHDDFEALLRSALADRAQTATTLPDPYDRVTGAVRRDRRRRAVVGSGLAAGALALAIAVAGQLPGGSTVNSDPAGRSTTSQTSAPAQGSLAPISAWPVRGNLAGDKALISAVESRFGRVLFADVHDGKAIVISVADPNQTDPVASAKFSAFVGDPGTPFPADGEDFGTWEVYDGVRPTPAAIAFAGAADARSNLLVLAAPGTSSVDISTMAIPAPDGTIQRQWQTLPMADGVSWSRTADTGGETVRFRVGTAYDGPVTIEGKLTREVTPFCMGCATGEDDVVTFRQRVASAYGYELESLQGQITYNETVPVVDFQDGTGNATRITVVDVVEPGGRHFRGYVARTEGKEQGTGSLSGGSAYPLSPKWNDKAPLVLAGENNTQVVIAPGAATIRWEAGGSHGTEQVNAKGYAVLPSPAAGLADLRVLTYDAAGTTLGEYTEAIDGEVMGDPLDLQP</sequence>
<evidence type="ECO:0000256" key="1">
    <source>
        <dbReference type="SAM" id="MobiDB-lite"/>
    </source>
</evidence>
<evidence type="ECO:0000313" key="3">
    <source>
        <dbReference type="EMBL" id="GAA1803542.1"/>
    </source>
</evidence>
<dbReference type="Proteomes" id="UP001499938">
    <property type="component" value="Unassembled WGS sequence"/>
</dbReference>
<name>A0ABP4Y4H2_9MICO</name>